<sequence>LFPAPTDLANPLPAIKWSSSIFQISKDSHFQMPSLPEASLSIIADLPVNSTPWAVGGGLSLMIVAAYYASPQRLTRVLVDAMADVTKKYLEAVENGALCASDAHTAATFSSLQLEVSTIRKASLHSSLSHYAMLCDFLKGRTFTVLRCLHKIRELETHIEVYIEGIPPRDFLNVGPQVLIRCKFCVDYAVPRYMLSSGIRFGLDAEGTPTPKEQDKPIVEKETEEPFKIRTNGVENEKEKTTVKKPVEIIKPRDVYFAMKDGRVLVFSPSPPAVPLFDAPI</sequence>
<evidence type="ECO:0000313" key="2">
    <source>
        <dbReference type="Proteomes" id="UP001218218"/>
    </source>
</evidence>
<keyword evidence="2" id="KW-1185">Reference proteome</keyword>
<protein>
    <submittedName>
        <fullName evidence="1">Uncharacterized protein</fullName>
    </submittedName>
</protein>
<dbReference type="Proteomes" id="UP001218218">
    <property type="component" value="Unassembled WGS sequence"/>
</dbReference>
<accession>A0AAD6YX19</accession>
<feature type="non-terminal residue" evidence="1">
    <location>
        <position position="1"/>
    </location>
</feature>
<organism evidence="1 2">
    <name type="scientific">Mycena albidolilacea</name>
    <dbReference type="NCBI Taxonomy" id="1033008"/>
    <lineage>
        <taxon>Eukaryota</taxon>
        <taxon>Fungi</taxon>
        <taxon>Dikarya</taxon>
        <taxon>Basidiomycota</taxon>
        <taxon>Agaricomycotina</taxon>
        <taxon>Agaricomycetes</taxon>
        <taxon>Agaricomycetidae</taxon>
        <taxon>Agaricales</taxon>
        <taxon>Marasmiineae</taxon>
        <taxon>Mycenaceae</taxon>
        <taxon>Mycena</taxon>
    </lineage>
</organism>
<name>A0AAD6YX19_9AGAR</name>
<evidence type="ECO:0000313" key="1">
    <source>
        <dbReference type="EMBL" id="KAJ7300850.1"/>
    </source>
</evidence>
<comment type="caution">
    <text evidence="1">The sequence shown here is derived from an EMBL/GenBank/DDBJ whole genome shotgun (WGS) entry which is preliminary data.</text>
</comment>
<proteinExistence type="predicted"/>
<dbReference type="AlphaFoldDB" id="A0AAD6YX19"/>
<gene>
    <name evidence="1" type="ORF">DFH08DRAFT_997552</name>
</gene>
<dbReference type="EMBL" id="JARIHO010000150">
    <property type="protein sequence ID" value="KAJ7300850.1"/>
    <property type="molecule type" value="Genomic_DNA"/>
</dbReference>
<reference evidence="1" key="1">
    <citation type="submission" date="2023-03" db="EMBL/GenBank/DDBJ databases">
        <title>Massive genome expansion in bonnet fungi (Mycena s.s.) driven by repeated elements and novel gene families across ecological guilds.</title>
        <authorList>
            <consortium name="Lawrence Berkeley National Laboratory"/>
            <person name="Harder C.B."/>
            <person name="Miyauchi S."/>
            <person name="Viragh M."/>
            <person name="Kuo A."/>
            <person name="Thoen E."/>
            <person name="Andreopoulos B."/>
            <person name="Lu D."/>
            <person name="Skrede I."/>
            <person name="Drula E."/>
            <person name="Henrissat B."/>
            <person name="Morin E."/>
            <person name="Kohler A."/>
            <person name="Barry K."/>
            <person name="LaButti K."/>
            <person name="Morin E."/>
            <person name="Salamov A."/>
            <person name="Lipzen A."/>
            <person name="Mereny Z."/>
            <person name="Hegedus B."/>
            <person name="Baldrian P."/>
            <person name="Stursova M."/>
            <person name="Weitz H."/>
            <person name="Taylor A."/>
            <person name="Grigoriev I.V."/>
            <person name="Nagy L.G."/>
            <person name="Martin F."/>
            <person name="Kauserud H."/>
        </authorList>
    </citation>
    <scope>NUCLEOTIDE SEQUENCE</scope>
    <source>
        <strain evidence="1">CBHHK002</strain>
    </source>
</reference>